<dbReference type="InterPro" id="IPR012337">
    <property type="entry name" value="RNaseH-like_sf"/>
</dbReference>
<gene>
    <name evidence="2" type="ORF">CR513_44599</name>
</gene>
<dbReference type="OrthoDB" id="5554229at2759"/>
<dbReference type="InterPro" id="IPR036397">
    <property type="entry name" value="RNaseH_sf"/>
</dbReference>
<dbReference type="PANTHER" id="PTHR46148">
    <property type="entry name" value="CHROMO DOMAIN-CONTAINING PROTEIN"/>
    <property type="match status" value="1"/>
</dbReference>
<dbReference type="Gene3D" id="3.30.420.10">
    <property type="entry name" value="Ribonuclease H-like superfamily/Ribonuclease H"/>
    <property type="match status" value="1"/>
</dbReference>
<evidence type="ECO:0000313" key="3">
    <source>
        <dbReference type="Proteomes" id="UP000257109"/>
    </source>
</evidence>
<dbReference type="SUPFAM" id="SSF54160">
    <property type="entry name" value="Chromo domain-like"/>
    <property type="match status" value="1"/>
</dbReference>
<dbReference type="InterPro" id="IPR016197">
    <property type="entry name" value="Chromo-like_dom_sf"/>
</dbReference>
<evidence type="ECO:0000313" key="2">
    <source>
        <dbReference type="EMBL" id="RDX75504.1"/>
    </source>
</evidence>
<dbReference type="AlphaFoldDB" id="A0A371FB28"/>
<dbReference type="Proteomes" id="UP000257109">
    <property type="component" value="Unassembled WGS sequence"/>
</dbReference>
<dbReference type="SUPFAM" id="SSF53098">
    <property type="entry name" value="Ribonuclease H-like"/>
    <property type="match status" value="1"/>
</dbReference>
<organism evidence="2 3">
    <name type="scientific">Mucuna pruriens</name>
    <name type="common">Velvet bean</name>
    <name type="synonym">Dolichos pruriens</name>
    <dbReference type="NCBI Taxonomy" id="157652"/>
    <lineage>
        <taxon>Eukaryota</taxon>
        <taxon>Viridiplantae</taxon>
        <taxon>Streptophyta</taxon>
        <taxon>Embryophyta</taxon>
        <taxon>Tracheophyta</taxon>
        <taxon>Spermatophyta</taxon>
        <taxon>Magnoliopsida</taxon>
        <taxon>eudicotyledons</taxon>
        <taxon>Gunneridae</taxon>
        <taxon>Pentapetalae</taxon>
        <taxon>rosids</taxon>
        <taxon>fabids</taxon>
        <taxon>Fabales</taxon>
        <taxon>Fabaceae</taxon>
        <taxon>Papilionoideae</taxon>
        <taxon>50 kb inversion clade</taxon>
        <taxon>NPAAA clade</taxon>
        <taxon>indigoferoid/millettioid clade</taxon>
        <taxon>Phaseoleae</taxon>
        <taxon>Mucuna</taxon>
    </lineage>
</organism>
<feature type="domain" description="Tf2-1-like SH3-like" evidence="1">
    <location>
        <begin position="211"/>
        <end position="264"/>
    </location>
</feature>
<protein>
    <recommendedName>
        <fullName evidence="1">Tf2-1-like SH3-like domain-containing protein</fullName>
    </recommendedName>
</protein>
<dbReference type="STRING" id="157652.A0A371FB28"/>
<evidence type="ECO:0000259" key="1">
    <source>
        <dbReference type="Pfam" id="PF24626"/>
    </source>
</evidence>
<dbReference type="GO" id="GO:0003676">
    <property type="term" value="F:nucleic acid binding"/>
    <property type="evidence" value="ECO:0007669"/>
    <property type="project" value="InterPro"/>
</dbReference>
<dbReference type="InterPro" id="IPR056924">
    <property type="entry name" value="SH3_Tf2-1"/>
</dbReference>
<dbReference type="EMBL" id="QJKJ01009820">
    <property type="protein sequence ID" value="RDX75504.1"/>
    <property type="molecule type" value="Genomic_DNA"/>
</dbReference>
<comment type="caution">
    <text evidence="2">The sequence shown here is derived from an EMBL/GenBank/DDBJ whole genome shotgun (WGS) entry which is preliminary data.</text>
</comment>
<feature type="non-terminal residue" evidence="2">
    <location>
        <position position="1"/>
    </location>
</feature>
<sequence length="317" mass="36704">MQLYWESTLRSGTVGRSKLQLMRGCGPCAKGDHATATPSQIFSKERYPTLQRHFDVTQEFSKIPVIVEFQSSLQRGHYHGGYLQIVHVCPFSGLGPSLHSQRLQTCSLRWFACMGFQQPLDKIFLDHFWTELLKQAGTQLKYSSAFDPQTDGQTEVTNRCLDAYLCYYVANTLVEARDTIFEQLHHNLTLAQHRIKRQADKHRRDVHLDIGDWVYFKASPYKWHLLAKHRNKKLSPQFYVAYRLSLPKSCQIHPVFHVSKLKKVVPANYQPQPLLVTLTANWVLQPQLEDILALHYNKEGQAVLAKWINLPDCENSW</sequence>
<dbReference type="PANTHER" id="PTHR46148:SF52">
    <property type="entry name" value="OS04G0603800 PROTEIN"/>
    <property type="match status" value="1"/>
</dbReference>
<accession>A0A371FB28</accession>
<reference evidence="2" key="1">
    <citation type="submission" date="2018-05" db="EMBL/GenBank/DDBJ databases">
        <title>Draft genome of Mucuna pruriens seed.</title>
        <authorList>
            <person name="Nnadi N.E."/>
            <person name="Vos R."/>
            <person name="Hasami M.H."/>
            <person name="Devisetty U.K."/>
            <person name="Aguiy J.C."/>
        </authorList>
    </citation>
    <scope>NUCLEOTIDE SEQUENCE [LARGE SCALE GENOMIC DNA]</scope>
    <source>
        <strain evidence="2">JCA_2017</strain>
    </source>
</reference>
<proteinExistence type="predicted"/>
<dbReference type="Pfam" id="PF24626">
    <property type="entry name" value="SH3_Tf2-1"/>
    <property type="match status" value="1"/>
</dbReference>
<keyword evidence="3" id="KW-1185">Reference proteome</keyword>
<name>A0A371FB28_MUCPR</name>